<evidence type="ECO:0000313" key="3">
    <source>
        <dbReference type="Proteomes" id="UP000544054"/>
    </source>
</evidence>
<proteinExistence type="predicted"/>
<sequence>MKKLALLSVVALSTFTLSSFTTVNRETKPIKPQGYYVYCADGSYAGAFMCDCSSGQVQRIADLMCN</sequence>
<keyword evidence="1" id="KW-0732">Signal</keyword>
<dbReference type="Proteomes" id="UP000544054">
    <property type="component" value="Unassembled WGS sequence"/>
</dbReference>
<keyword evidence="3" id="KW-1185">Reference proteome</keyword>
<gene>
    <name evidence="2" type="ORF">HHL23_13285</name>
</gene>
<dbReference type="EMBL" id="JABBGI010000016">
    <property type="protein sequence ID" value="NML70760.1"/>
    <property type="molecule type" value="Genomic_DNA"/>
</dbReference>
<feature type="chain" id="PRO_5030776325" evidence="1">
    <location>
        <begin position="22"/>
        <end position="66"/>
    </location>
</feature>
<feature type="signal peptide" evidence="1">
    <location>
        <begin position="1"/>
        <end position="21"/>
    </location>
</feature>
<organism evidence="2 3">
    <name type="scientific">Chryseobacterium antibioticum</name>
    <dbReference type="NCBI Taxonomy" id="2728847"/>
    <lineage>
        <taxon>Bacteria</taxon>
        <taxon>Pseudomonadati</taxon>
        <taxon>Bacteroidota</taxon>
        <taxon>Flavobacteriia</taxon>
        <taxon>Flavobacteriales</taxon>
        <taxon>Weeksellaceae</taxon>
        <taxon>Chryseobacterium group</taxon>
        <taxon>Chryseobacterium</taxon>
    </lineage>
</organism>
<comment type="caution">
    <text evidence="2">The sequence shown here is derived from an EMBL/GenBank/DDBJ whole genome shotgun (WGS) entry which is preliminary data.</text>
</comment>
<evidence type="ECO:0000256" key="1">
    <source>
        <dbReference type="SAM" id="SignalP"/>
    </source>
</evidence>
<accession>A0A7Y0AP19</accession>
<name>A0A7Y0AP19_9FLAO</name>
<dbReference type="AlphaFoldDB" id="A0A7Y0AP19"/>
<protein>
    <submittedName>
        <fullName evidence="2">Uncharacterized protein</fullName>
    </submittedName>
</protein>
<evidence type="ECO:0000313" key="2">
    <source>
        <dbReference type="EMBL" id="NML70760.1"/>
    </source>
</evidence>
<reference evidence="2 3" key="1">
    <citation type="submission" date="2020-04" db="EMBL/GenBank/DDBJ databases">
        <title>Chryseobacterium sp. RP-3-3 sp. nov., isolated from Jeju soil.</title>
        <authorList>
            <person name="Dahal R.H."/>
        </authorList>
    </citation>
    <scope>NUCLEOTIDE SEQUENCE [LARGE SCALE GENOMIC DNA]</scope>
    <source>
        <strain evidence="2 3">RP-3-3</strain>
    </source>
</reference>
<dbReference type="RefSeq" id="WP_169235279.1">
    <property type="nucleotide sequence ID" value="NZ_JABBGI010000016.1"/>
</dbReference>